<accession>A0ACA9Y4U9</accession>
<proteinExistence type="predicted"/>
<keyword evidence="1" id="KW-0067">ATP-binding</keyword>
<keyword evidence="1" id="KW-0547">Nucleotide-binding</keyword>
<gene>
    <name evidence="1" type="ORF">CLIB1444_03S02322</name>
</gene>
<dbReference type="EMBL" id="CALSDN010000003">
    <property type="protein sequence ID" value="CAH6720006.1"/>
    <property type="molecule type" value="Genomic_DNA"/>
</dbReference>
<keyword evidence="1" id="KW-0378">Hydrolase</keyword>
<reference evidence="1" key="1">
    <citation type="submission" date="2022-06" db="EMBL/GenBank/DDBJ databases">
        <authorList>
            <person name="Legras J.-L."/>
            <person name="Devillers H."/>
            <person name="Grondin C."/>
        </authorList>
    </citation>
    <scope>NUCLEOTIDE SEQUENCE</scope>
    <source>
        <strain evidence="1">CLIB 1444</strain>
    </source>
</reference>
<protein>
    <submittedName>
        <fullName evidence="1">ATP-dependent DNA helicase II subunit 2</fullName>
    </submittedName>
</protein>
<evidence type="ECO:0000313" key="2">
    <source>
        <dbReference type="Proteomes" id="UP001152531"/>
    </source>
</evidence>
<dbReference type="Proteomes" id="UP001152531">
    <property type="component" value="Unassembled WGS sequence"/>
</dbReference>
<sequence>MSKEITCFVIDLASRPWGDTQKSEQDAGSEEIPGLDYFYDSMIKKIMKARKTDYVSIIACHSSITNNSFSDNKEFEGINVICNKVVPTYGTLKQYKDMLKPTEAQPEQGDCVKAMLVAIAMMQPDIKLKFIRNIVLITDGGEEITSFDTPLLEASIQSVNNNNINVFMIGIDFGHSESSDRKKHNEEKWMQLLESYENGKFIDSSKISNILKYVPPLKRVKPIRSYQGQMKFGGDPKSLEYSDSLKGEEFAPVSFNVDVFPAARPEKLTNAHQYHVKDDVIQKTKSEVHHYITVDKSKESEEGVEIEKVPIDKQEIVSGFKFSNYDLLAMLEDLKKDSILPVSSSMDILGFIHKDDLPIAFFTSESNYILPSDGPTKNFVGFSAFCQSLIETDSIVLLRYVAKDVDFSKGTAEVQICGGIPCKLKINQQYVFGLSMVRLPFREDEKMGRFPFLLPKKEFETDEPKYYDEDEINEELMEKFVLSKDLDSVKSESRDPYLIDNKKLTLTANEGISNVVESQDTDSKLLINSPALRKYDSNLTKIIKKSLSKDMNEFLSDPEFISNHMVEQSSNLFNLSNVLRRLEADDWLVELNERAYLPTKRLTKIVKPYKHRKGRSEKKEKFNGIYVRSTGKGQIEMDEEDPLDINDLLS</sequence>
<name>A0ACA9Y4U9_9ASCO</name>
<comment type="caution">
    <text evidence="1">The sequence shown here is derived from an EMBL/GenBank/DDBJ whole genome shotgun (WGS) entry which is preliminary data.</text>
</comment>
<organism evidence="1 2">
    <name type="scientific">[Candida] jaroonii</name>
    <dbReference type="NCBI Taxonomy" id="467808"/>
    <lineage>
        <taxon>Eukaryota</taxon>
        <taxon>Fungi</taxon>
        <taxon>Dikarya</taxon>
        <taxon>Ascomycota</taxon>
        <taxon>Saccharomycotina</taxon>
        <taxon>Pichiomycetes</taxon>
        <taxon>Debaryomycetaceae</taxon>
        <taxon>Yamadazyma</taxon>
    </lineage>
</organism>
<evidence type="ECO:0000313" key="1">
    <source>
        <dbReference type="EMBL" id="CAH6720006.1"/>
    </source>
</evidence>
<keyword evidence="2" id="KW-1185">Reference proteome</keyword>
<keyword evidence="1" id="KW-0347">Helicase</keyword>